<evidence type="ECO:0000256" key="7">
    <source>
        <dbReference type="ARBA" id="ARBA00022475"/>
    </source>
</evidence>
<feature type="transmembrane region" description="Helical" evidence="13">
    <location>
        <begin position="195"/>
        <end position="215"/>
    </location>
</feature>
<dbReference type="PIRSF" id="PIRSF006603">
    <property type="entry name" value="DinF"/>
    <property type="match status" value="1"/>
</dbReference>
<evidence type="ECO:0000256" key="4">
    <source>
        <dbReference type="ARBA" id="ARBA00020268"/>
    </source>
</evidence>
<keyword evidence="11 13" id="KW-0472">Membrane</keyword>
<evidence type="ECO:0000256" key="13">
    <source>
        <dbReference type="SAM" id="Phobius"/>
    </source>
</evidence>
<keyword evidence="9 13" id="KW-1133">Transmembrane helix</keyword>
<dbReference type="EMBL" id="AAYG02000020">
    <property type="protein sequence ID" value="EDN77094.1"/>
    <property type="molecule type" value="Genomic_DNA"/>
</dbReference>
<dbReference type="Proteomes" id="UP000004410">
    <property type="component" value="Unassembled WGS sequence"/>
</dbReference>
<dbReference type="GO" id="GO:0005886">
    <property type="term" value="C:plasma membrane"/>
    <property type="evidence" value="ECO:0007669"/>
    <property type="project" value="UniProtKB-SubCell"/>
</dbReference>
<evidence type="ECO:0000256" key="8">
    <source>
        <dbReference type="ARBA" id="ARBA00022692"/>
    </source>
</evidence>
<gene>
    <name evidence="14" type="ORF">RUMGNA_02708</name>
</gene>
<evidence type="ECO:0000256" key="12">
    <source>
        <dbReference type="ARBA" id="ARBA00031636"/>
    </source>
</evidence>
<evidence type="ECO:0000256" key="2">
    <source>
        <dbReference type="ARBA" id="ARBA00004651"/>
    </source>
</evidence>
<evidence type="ECO:0000313" key="15">
    <source>
        <dbReference type="Proteomes" id="UP000004410"/>
    </source>
</evidence>
<evidence type="ECO:0000256" key="6">
    <source>
        <dbReference type="ARBA" id="ARBA00022449"/>
    </source>
</evidence>
<comment type="function">
    <text evidence="1">Multidrug efflux pump.</text>
</comment>
<dbReference type="GeneID" id="57433633"/>
<dbReference type="PANTHER" id="PTHR43298">
    <property type="entry name" value="MULTIDRUG RESISTANCE PROTEIN NORM-RELATED"/>
    <property type="match status" value="1"/>
</dbReference>
<protein>
    <recommendedName>
        <fullName evidence="4">Probable multidrug resistance protein NorM</fullName>
    </recommendedName>
    <alternativeName>
        <fullName evidence="12">Multidrug-efflux transporter</fullName>
    </alternativeName>
</protein>
<evidence type="ECO:0000256" key="11">
    <source>
        <dbReference type="ARBA" id="ARBA00023136"/>
    </source>
</evidence>
<sequence>MSTKVVSMTEGKIWKKLLLFSIPLMMGSFFQQLYNTADSIIVGNYVGKEALAAIGTTDNLINTFIGFFMGLSTGAGIIISQYFGAKDEKNVQIAVNTTIGLTFVMSVICTVCALGFRTQMLKLMNTPAEVFVQADAYLRIYFLGVTGLLFYNMGAGILRAVGDSRRPLYFLIFSTVLNIVLDLIFVAGFSLGVEGAAYATVISQGASAVLVMIVLSRERASYRVVWNRIRLNPEMIGKIVRVGLPMALQSAVVSFSNVFVQSYINHFGVAAMAGWLAYGKVDKFCLLPIQSLSLGLMTFVGQNYGAKRYDRIRKGIRTGLTMCFGIAICMIILINLFAESLVSMFIQSPDVVKFGTLFIHIEMPFYLALCVNSVYDSTLRGIGMTKGPMLIMMINSILFRQIYLFVVSRVSESMIPIVLGYPLGWILCSVMLVLYYKHHCSSAYKE</sequence>
<feature type="transmembrane region" description="Helical" evidence="13">
    <location>
        <begin position="387"/>
        <end position="407"/>
    </location>
</feature>
<dbReference type="PANTHER" id="PTHR43298:SF2">
    <property type="entry name" value="FMN_FAD EXPORTER YEEO-RELATED"/>
    <property type="match status" value="1"/>
</dbReference>
<dbReference type="GO" id="GO:0006811">
    <property type="term" value="P:monoatomic ion transport"/>
    <property type="evidence" value="ECO:0007669"/>
    <property type="project" value="UniProtKB-KW"/>
</dbReference>
<comment type="caution">
    <text evidence="14">The sequence shown here is derived from an EMBL/GenBank/DDBJ whole genome shotgun (WGS) entry which is preliminary data.</text>
</comment>
<dbReference type="Pfam" id="PF01554">
    <property type="entry name" value="MatE"/>
    <property type="match status" value="2"/>
</dbReference>
<feature type="transmembrane region" description="Helical" evidence="13">
    <location>
        <begin position="17"/>
        <end position="34"/>
    </location>
</feature>
<dbReference type="PaxDb" id="411470-RUMGNA_02708"/>
<feature type="transmembrane region" description="Helical" evidence="13">
    <location>
        <begin position="236"/>
        <end position="264"/>
    </location>
</feature>
<keyword evidence="10" id="KW-0406">Ion transport</keyword>
<keyword evidence="5" id="KW-0813">Transport</keyword>
<dbReference type="AlphaFoldDB" id="A7B571"/>
<evidence type="ECO:0000256" key="9">
    <source>
        <dbReference type="ARBA" id="ARBA00022989"/>
    </source>
</evidence>
<dbReference type="eggNOG" id="COG0534">
    <property type="taxonomic scope" value="Bacteria"/>
</dbReference>
<evidence type="ECO:0000256" key="5">
    <source>
        <dbReference type="ARBA" id="ARBA00022448"/>
    </source>
</evidence>
<feature type="transmembrane region" description="Helical" evidence="13">
    <location>
        <begin position="284"/>
        <end position="306"/>
    </location>
</feature>
<keyword evidence="7" id="KW-1003">Cell membrane</keyword>
<feature type="transmembrane region" description="Helical" evidence="13">
    <location>
        <begin position="136"/>
        <end position="161"/>
    </location>
</feature>
<dbReference type="InterPro" id="IPR048279">
    <property type="entry name" value="MdtK-like"/>
</dbReference>
<evidence type="ECO:0000313" key="14">
    <source>
        <dbReference type="EMBL" id="EDN77094.1"/>
    </source>
</evidence>
<feature type="transmembrane region" description="Helical" evidence="13">
    <location>
        <begin position="318"/>
        <end position="337"/>
    </location>
</feature>
<feature type="transmembrane region" description="Helical" evidence="13">
    <location>
        <begin position="95"/>
        <end position="116"/>
    </location>
</feature>
<feature type="transmembrane region" description="Helical" evidence="13">
    <location>
        <begin position="357"/>
        <end position="375"/>
    </location>
</feature>
<dbReference type="RefSeq" id="WP_004843654.1">
    <property type="nucleotide sequence ID" value="NZ_AAYG02000020.1"/>
</dbReference>
<dbReference type="InterPro" id="IPR002528">
    <property type="entry name" value="MATE_fam"/>
</dbReference>
<reference evidence="14 15" key="2">
    <citation type="submission" date="2007-06" db="EMBL/GenBank/DDBJ databases">
        <title>Draft genome sequence of Ruminococcus gnavus (ATCC 29149).</title>
        <authorList>
            <person name="Sudarsanam P."/>
            <person name="Ley R."/>
            <person name="Guruge J."/>
            <person name="Turnbaugh P.J."/>
            <person name="Mahowald M."/>
            <person name="Liep D."/>
            <person name="Gordon J."/>
        </authorList>
    </citation>
    <scope>NUCLEOTIDE SEQUENCE [LARGE SCALE GENOMIC DNA]</scope>
    <source>
        <strain evidence="14 15">ATCC 29149</strain>
    </source>
</reference>
<keyword evidence="6" id="KW-0050">Antiport</keyword>
<reference evidence="14 15" key="1">
    <citation type="submission" date="2007-04" db="EMBL/GenBank/DDBJ databases">
        <authorList>
            <person name="Fulton L."/>
            <person name="Clifton S."/>
            <person name="Fulton B."/>
            <person name="Xu J."/>
            <person name="Minx P."/>
            <person name="Pepin K.H."/>
            <person name="Johnson M."/>
            <person name="Thiruvilangam P."/>
            <person name="Bhonagiri V."/>
            <person name="Nash W.E."/>
            <person name="Mardis E.R."/>
            <person name="Wilson R.K."/>
        </authorList>
    </citation>
    <scope>NUCLEOTIDE SEQUENCE [LARGE SCALE GENOMIC DNA]</scope>
    <source>
        <strain evidence="14 15">ATCC 29149</strain>
    </source>
</reference>
<feature type="transmembrane region" description="Helical" evidence="13">
    <location>
        <begin position="64"/>
        <end position="83"/>
    </location>
</feature>
<feature type="transmembrane region" description="Helical" evidence="13">
    <location>
        <begin position="168"/>
        <end position="189"/>
    </location>
</feature>
<evidence type="ECO:0000256" key="10">
    <source>
        <dbReference type="ARBA" id="ARBA00023065"/>
    </source>
</evidence>
<proteinExistence type="inferred from homology"/>
<comment type="subcellular location">
    <subcellularLocation>
        <location evidence="2">Cell membrane</location>
        <topology evidence="2">Multi-pass membrane protein</topology>
    </subcellularLocation>
</comment>
<name>A7B571_MEDG7</name>
<dbReference type="InterPro" id="IPR050222">
    <property type="entry name" value="MATE_MdtK"/>
</dbReference>
<dbReference type="CDD" id="cd13138">
    <property type="entry name" value="MATE_yoeA_like"/>
    <property type="match status" value="1"/>
</dbReference>
<keyword evidence="8 13" id="KW-0812">Transmembrane</keyword>
<accession>A7B571</accession>
<dbReference type="NCBIfam" id="TIGR00797">
    <property type="entry name" value="matE"/>
    <property type="match status" value="1"/>
</dbReference>
<feature type="transmembrane region" description="Helical" evidence="13">
    <location>
        <begin position="413"/>
        <end position="436"/>
    </location>
</feature>
<dbReference type="GO" id="GO:0015297">
    <property type="term" value="F:antiporter activity"/>
    <property type="evidence" value="ECO:0007669"/>
    <property type="project" value="UniProtKB-KW"/>
</dbReference>
<evidence type="ECO:0000256" key="3">
    <source>
        <dbReference type="ARBA" id="ARBA00010199"/>
    </source>
</evidence>
<evidence type="ECO:0000256" key="1">
    <source>
        <dbReference type="ARBA" id="ARBA00003408"/>
    </source>
</evidence>
<organism evidence="14 15">
    <name type="scientific">Mediterraneibacter gnavus (strain ATCC 29149 / DSM 114966 / JCM 6515 / VPI C7-9)</name>
    <name type="common">Ruminococcus gnavus</name>
    <dbReference type="NCBI Taxonomy" id="411470"/>
    <lineage>
        <taxon>Bacteria</taxon>
        <taxon>Bacillati</taxon>
        <taxon>Bacillota</taxon>
        <taxon>Clostridia</taxon>
        <taxon>Lachnospirales</taxon>
        <taxon>Lachnospiraceae</taxon>
        <taxon>Mediterraneibacter</taxon>
    </lineage>
</organism>
<dbReference type="GO" id="GO:0042910">
    <property type="term" value="F:xenobiotic transmembrane transporter activity"/>
    <property type="evidence" value="ECO:0007669"/>
    <property type="project" value="InterPro"/>
</dbReference>
<comment type="similarity">
    <text evidence="3">Belongs to the multi antimicrobial extrusion (MATE) (TC 2.A.66.1) family.</text>
</comment>